<reference evidence="1" key="2">
    <citation type="journal article" date="2015" name="Fish Shellfish Immunol.">
        <title>Early steps in the European eel (Anguilla anguilla)-Vibrio vulnificus interaction in the gills: Role of the RtxA13 toxin.</title>
        <authorList>
            <person name="Callol A."/>
            <person name="Pajuelo D."/>
            <person name="Ebbesson L."/>
            <person name="Teles M."/>
            <person name="MacKenzie S."/>
            <person name="Amaro C."/>
        </authorList>
    </citation>
    <scope>NUCLEOTIDE SEQUENCE</scope>
</reference>
<reference evidence="1" key="1">
    <citation type="submission" date="2014-11" db="EMBL/GenBank/DDBJ databases">
        <authorList>
            <person name="Amaro Gonzalez C."/>
        </authorList>
    </citation>
    <scope>NUCLEOTIDE SEQUENCE</scope>
</reference>
<organism evidence="1">
    <name type="scientific">Anguilla anguilla</name>
    <name type="common">European freshwater eel</name>
    <name type="synonym">Muraena anguilla</name>
    <dbReference type="NCBI Taxonomy" id="7936"/>
    <lineage>
        <taxon>Eukaryota</taxon>
        <taxon>Metazoa</taxon>
        <taxon>Chordata</taxon>
        <taxon>Craniata</taxon>
        <taxon>Vertebrata</taxon>
        <taxon>Euteleostomi</taxon>
        <taxon>Actinopterygii</taxon>
        <taxon>Neopterygii</taxon>
        <taxon>Teleostei</taxon>
        <taxon>Anguilliformes</taxon>
        <taxon>Anguillidae</taxon>
        <taxon>Anguilla</taxon>
    </lineage>
</organism>
<name>A0A0E9P8B8_ANGAN</name>
<sequence>MTKETYHTITPKHFSKTLSVQISLVRVVVGPT</sequence>
<protein>
    <submittedName>
        <fullName evidence="1">Uncharacterized protein</fullName>
    </submittedName>
</protein>
<dbReference type="EMBL" id="GBXM01107696">
    <property type="protein sequence ID" value="JAH00881.1"/>
    <property type="molecule type" value="Transcribed_RNA"/>
</dbReference>
<dbReference type="AlphaFoldDB" id="A0A0E9P8B8"/>
<evidence type="ECO:0000313" key="1">
    <source>
        <dbReference type="EMBL" id="JAH00881.1"/>
    </source>
</evidence>
<accession>A0A0E9P8B8</accession>
<proteinExistence type="predicted"/>